<comment type="similarity">
    <text evidence="3">Belongs to the Nth/MutY family.</text>
</comment>
<dbReference type="SMART" id="SM00525">
    <property type="entry name" value="FES"/>
    <property type="match status" value="1"/>
</dbReference>
<dbReference type="InterPro" id="IPR044298">
    <property type="entry name" value="MIG/MutY"/>
</dbReference>
<dbReference type="InterPro" id="IPR000445">
    <property type="entry name" value="HhH_motif"/>
</dbReference>
<dbReference type="EMBL" id="FNQV01000003">
    <property type="protein sequence ID" value="SDZ95302.1"/>
    <property type="molecule type" value="Genomic_DNA"/>
</dbReference>
<dbReference type="GO" id="GO:0006298">
    <property type="term" value="P:mismatch repair"/>
    <property type="evidence" value="ECO:0007669"/>
    <property type="project" value="TreeGrafter"/>
</dbReference>
<name>A0A1H3X9K6_9ACTO</name>
<evidence type="ECO:0000256" key="3">
    <source>
        <dbReference type="ARBA" id="ARBA00008343"/>
    </source>
</evidence>
<evidence type="ECO:0000256" key="7">
    <source>
        <dbReference type="ARBA" id="ARBA00022723"/>
    </source>
</evidence>
<dbReference type="Pfam" id="PF10576">
    <property type="entry name" value="EndIII_4Fe-2S"/>
    <property type="match status" value="1"/>
</dbReference>
<dbReference type="PANTHER" id="PTHR42944">
    <property type="entry name" value="ADENINE DNA GLYCOSYLASE"/>
    <property type="match status" value="1"/>
</dbReference>
<dbReference type="Proteomes" id="UP000199288">
    <property type="component" value="Unassembled WGS sequence"/>
</dbReference>
<evidence type="ECO:0000313" key="16">
    <source>
        <dbReference type="Proteomes" id="UP000199288"/>
    </source>
</evidence>
<dbReference type="RefSeq" id="WP_092561940.1">
    <property type="nucleotide sequence ID" value="NZ_FNQV01000003.1"/>
</dbReference>
<sequence length="297" mass="33135">MRDVPTSLTTTLLTWFSHHGRYLPWREPGTSPWSILVCEVMSQQTPVSRVVPRWHEWQQRWPTPADLAAADRSDVLRAWDRLGYPRRAIRLHECAKAVVERFGGKLPTDVATLLTLPGIGQYTAAAVAAFAGGHRVVVADTNIRRVLARLHGEAGVPAHLRRFEIDRAERMLPQDPEQSVVFNEALMELGALVCTARNPECESCPLQPHCQWFAAGKPADPTLRSRTQSWHGTDRQARGAIMAQLRLLRDHQALPREDALTAASSDVSQAERALSSLIADGLAQEDERGWIRLASSR</sequence>
<evidence type="ECO:0000256" key="9">
    <source>
        <dbReference type="ARBA" id="ARBA00022801"/>
    </source>
</evidence>
<evidence type="ECO:0000256" key="5">
    <source>
        <dbReference type="ARBA" id="ARBA00022023"/>
    </source>
</evidence>
<keyword evidence="12" id="KW-0234">DNA repair</keyword>
<evidence type="ECO:0000256" key="13">
    <source>
        <dbReference type="ARBA" id="ARBA00023295"/>
    </source>
</evidence>
<feature type="domain" description="HhH-GPD" evidence="14">
    <location>
        <begin position="41"/>
        <end position="192"/>
    </location>
</feature>
<dbReference type="InterPro" id="IPR023170">
    <property type="entry name" value="HhH_base_excis_C"/>
</dbReference>
<keyword evidence="7" id="KW-0479">Metal-binding</keyword>
<proteinExistence type="inferred from homology"/>
<evidence type="ECO:0000256" key="12">
    <source>
        <dbReference type="ARBA" id="ARBA00023204"/>
    </source>
</evidence>
<keyword evidence="8" id="KW-0227">DNA damage</keyword>
<keyword evidence="13" id="KW-0326">Glycosidase</keyword>
<evidence type="ECO:0000256" key="4">
    <source>
        <dbReference type="ARBA" id="ARBA00012045"/>
    </source>
</evidence>
<dbReference type="InterPro" id="IPR003265">
    <property type="entry name" value="HhH-GPD_domain"/>
</dbReference>
<dbReference type="PANTHER" id="PTHR42944:SF1">
    <property type="entry name" value="ADENINE DNA GLYCOSYLASE"/>
    <property type="match status" value="1"/>
</dbReference>
<protein>
    <recommendedName>
        <fullName evidence="5">Adenine DNA glycosylase</fullName>
        <ecNumber evidence="4">3.2.2.31</ecNumber>
    </recommendedName>
</protein>
<dbReference type="Pfam" id="PF00633">
    <property type="entry name" value="HHH"/>
    <property type="match status" value="1"/>
</dbReference>
<gene>
    <name evidence="15" type="ORF">SAMN02910418_00633</name>
</gene>
<evidence type="ECO:0000313" key="15">
    <source>
        <dbReference type="EMBL" id="SDZ95302.1"/>
    </source>
</evidence>
<dbReference type="InterPro" id="IPR003651">
    <property type="entry name" value="Endonuclease3_FeS-loop_motif"/>
</dbReference>
<evidence type="ECO:0000259" key="14">
    <source>
        <dbReference type="SMART" id="SM00478"/>
    </source>
</evidence>
<keyword evidence="16" id="KW-1185">Reference proteome</keyword>
<dbReference type="AlphaFoldDB" id="A0A1H3X9K6"/>
<dbReference type="GO" id="GO:0034039">
    <property type="term" value="F:8-oxo-7,8-dihydroguanine DNA N-glycosylase activity"/>
    <property type="evidence" value="ECO:0007669"/>
    <property type="project" value="TreeGrafter"/>
</dbReference>
<keyword evidence="9" id="KW-0378">Hydrolase</keyword>
<dbReference type="GO" id="GO:0032357">
    <property type="term" value="F:oxidized purine DNA binding"/>
    <property type="evidence" value="ECO:0007669"/>
    <property type="project" value="TreeGrafter"/>
</dbReference>
<dbReference type="GO" id="GO:0000701">
    <property type="term" value="F:purine-specific mismatch base pair DNA N-glycosylase activity"/>
    <property type="evidence" value="ECO:0007669"/>
    <property type="project" value="UniProtKB-EC"/>
</dbReference>
<dbReference type="GO" id="GO:0035485">
    <property type="term" value="F:adenine/guanine mispair binding"/>
    <property type="evidence" value="ECO:0007669"/>
    <property type="project" value="TreeGrafter"/>
</dbReference>
<evidence type="ECO:0000256" key="8">
    <source>
        <dbReference type="ARBA" id="ARBA00022763"/>
    </source>
</evidence>
<dbReference type="FunFam" id="1.10.340.30:FF:000003">
    <property type="entry name" value="A/G-specific adenine glycosylase"/>
    <property type="match status" value="1"/>
</dbReference>
<dbReference type="InterPro" id="IPR011257">
    <property type="entry name" value="DNA_glycosylase"/>
</dbReference>
<reference evidence="16" key="1">
    <citation type="submission" date="2016-10" db="EMBL/GenBank/DDBJ databases">
        <authorList>
            <person name="Varghese N."/>
            <person name="Submissions S."/>
        </authorList>
    </citation>
    <scope>NUCLEOTIDE SEQUENCE [LARGE SCALE GENOMIC DNA]</scope>
    <source>
        <strain evidence="16">KPR-1</strain>
    </source>
</reference>
<dbReference type="SUPFAM" id="SSF48150">
    <property type="entry name" value="DNA-glycosylase"/>
    <property type="match status" value="1"/>
</dbReference>
<dbReference type="GO" id="GO:0046872">
    <property type="term" value="F:metal ion binding"/>
    <property type="evidence" value="ECO:0007669"/>
    <property type="project" value="UniProtKB-KW"/>
</dbReference>
<evidence type="ECO:0000256" key="11">
    <source>
        <dbReference type="ARBA" id="ARBA00023014"/>
    </source>
</evidence>
<evidence type="ECO:0000256" key="2">
    <source>
        <dbReference type="ARBA" id="ARBA00001966"/>
    </source>
</evidence>
<evidence type="ECO:0000256" key="1">
    <source>
        <dbReference type="ARBA" id="ARBA00000843"/>
    </source>
</evidence>
<dbReference type="GO" id="GO:0051539">
    <property type="term" value="F:4 iron, 4 sulfur cluster binding"/>
    <property type="evidence" value="ECO:0007669"/>
    <property type="project" value="UniProtKB-KW"/>
</dbReference>
<evidence type="ECO:0000256" key="6">
    <source>
        <dbReference type="ARBA" id="ARBA00022485"/>
    </source>
</evidence>
<dbReference type="Pfam" id="PF00730">
    <property type="entry name" value="HhH-GPD"/>
    <property type="match status" value="1"/>
</dbReference>
<dbReference type="OrthoDB" id="9802365at2"/>
<dbReference type="Gene3D" id="1.10.340.30">
    <property type="entry name" value="Hypothetical protein, domain 2"/>
    <property type="match status" value="1"/>
</dbReference>
<dbReference type="Gene3D" id="1.10.1670.10">
    <property type="entry name" value="Helix-hairpin-Helix base-excision DNA repair enzymes (C-terminal)"/>
    <property type="match status" value="1"/>
</dbReference>
<dbReference type="InterPro" id="IPR004036">
    <property type="entry name" value="Endonuclease-III-like_CS2"/>
</dbReference>
<keyword evidence="10" id="KW-0408">Iron</keyword>
<keyword evidence="11" id="KW-0411">Iron-sulfur</keyword>
<keyword evidence="6" id="KW-0004">4Fe-4S</keyword>
<dbReference type="SMART" id="SM00478">
    <property type="entry name" value="ENDO3c"/>
    <property type="match status" value="1"/>
</dbReference>
<dbReference type="EC" id="3.2.2.31" evidence="4"/>
<dbReference type="PROSITE" id="PS01155">
    <property type="entry name" value="ENDONUCLEASE_III_2"/>
    <property type="match status" value="1"/>
</dbReference>
<evidence type="ECO:0000256" key="10">
    <source>
        <dbReference type="ARBA" id="ARBA00023004"/>
    </source>
</evidence>
<dbReference type="CDD" id="cd00056">
    <property type="entry name" value="ENDO3c"/>
    <property type="match status" value="1"/>
</dbReference>
<comment type="catalytic activity">
    <reaction evidence="1">
        <text>Hydrolyzes free adenine bases from 7,8-dihydro-8-oxoguanine:adenine mismatched double-stranded DNA, leaving an apurinic site.</text>
        <dbReference type="EC" id="3.2.2.31"/>
    </reaction>
</comment>
<comment type="cofactor">
    <cofactor evidence="2">
        <name>[4Fe-4S] cluster</name>
        <dbReference type="ChEBI" id="CHEBI:49883"/>
    </cofactor>
</comment>
<accession>A0A1H3X9K6</accession>
<organism evidence="15 16">
    <name type="scientific">Bowdeniella nasicola</name>
    <dbReference type="NCBI Taxonomy" id="208480"/>
    <lineage>
        <taxon>Bacteria</taxon>
        <taxon>Bacillati</taxon>
        <taxon>Actinomycetota</taxon>
        <taxon>Actinomycetes</taxon>
        <taxon>Actinomycetales</taxon>
        <taxon>Actinomycetaceae</taxon>
        <taxon>Bowdeniella</taxon>
    </lineage>
</organism>
<dbReference type="GO" id="GO:0006284">
    <property type="term" value="P:base-excision repair"/>
    <property type="evidence" value="ECO:0007669"/>
    <property type="project" value="InterPro"/>
</dbReference>